<dbReference type="SUPFAM" id="SSF55144">
    <property type="entry name" value="LigT-like"/>
    <property type="match status" value="1"/>
</dbReference>
<dbReference type="InterPro" id="IPR004175">
    <property type="entry name" value="RNA_CPDase"/>
</dbReference>
<name>A0ABS2CGW4_9MICO</name>
<dbReference type="EC" id="3.1.4.58" evidence="2"/>
<accession>A0ABS2CGW4</accession>
<proteinExistence type="inferred from homology"/>
<comment type="function">
    <text evidence="2">Hydrolyzes RNA 2',3'-cyclic phosphodiester to an RNA 2'-phosphomonoester.</text>
</comment>
<evidence type="ECO:0000313" key="3">
    <source>
        <dbReference type="EMBL" id="MBM6399112.1"/>
    </source>
</evidence>
<dbReference type="Proteomes" id="UP001430172">
    <property type="component" value="Unassembled WGS sequence"/>
</dbReference>
<comment type="catalytic activity">
    <reaction evidence="2">
        <text>a 3'-end 2',3'-cyclophospho-ribonucleotide-RNA + H2O = a 3'-end 2'-phospho-ribonucleotide-RNA + H(+)</text>
        <dbReference type="Rhea" id="RHEA:11828"/>
        <dbReference type="Rhea" id="RHEA-COMP:10464"/>
        <dbReference type="Rhea" id="RHEA-COMP:17353"/>
        <dbReference type="ChEBI" id="CHEBI:15377"/>
        <dbReference type="ChEBI" id="CHEBI:15378"/>
        <dbReference type="ChEBI" id="CHEBI:83064"/>
        <dbReference type="ChEBI" id="CHEBI:173113"/>
        <dbReference type="EC" id="3.1.4.58"/>
    </reaction>
</comment>
<dbReference type="NCBIfam" id="TIGR02258">
    <property type="entry name" value="2_5_ligase"/>
    <property type="match status" value="1"/>
</dbReference>
<dbReference type="Pfam" id="PF13563">
    <property type="entry name" value="2_5_RNA_ligase2"/>
    <property type="match status" value="1"/>
</dbReference>
<evidence type="ECO:0000313" key="4">
    <source>
        <dbReference type="Proteomes" id="UP001430172"/>
    </source>
</evidence>
<dbReference type="RefSeq" id="WP_204129589.1">
    <property type="nucleotide sequence ID" value="NZ_JAFDVD010000003.1"/>
</dbReference>
<protein>
    <recommendedName>
        <fullName evidence="2">RNA 2',3'-cyclic phosphodiesterase</fullName>
        <shortName evidence="2">RNA 2',3'-CPDase</shortName>
        <ecNumber evidence="2">3.1.4.58</ecNumber>
    </recommendedName>
</protein>
<dbReference type="InterPro" id="IPR009097">
    <property type="entry name" value="Cyclic_Pdiesterase"/>
</dbReference>
<evidence type="ECO:0000256" key="2">
    <source>
        <dbReference type="HAMAP-Rule" id="MF_01940"/>
    </source>
</evidence>
<feature type="short sequence motif" description="HXTX 2" evidence="2">
    <location>
        <begin position="125"/>
        <end position="128"/>
    </location>
</feature>
<comment type="similarity">
    <text evidence="2">Belongs to the 2H phosphoesterase superfamily. ThpR family.</text>
</comment>
<comment type="caution">
    <text evidence="3">The sequence shown here is derived from an EMBL/GenBank/DDBJ whole genome shotgun (WGS) entry which is preliminary data.</text>
</comment>
<dbReference type="PANTHER" id="PTHR35561">
    <property type="entry name" value="RNA 2',3'-CYCLIC PHOSPHODIESTERASE"/>
    <property type="match status" value="1"/>
</dbReference>
<evidence type="ECO:0000256" key="1">
    <source>
        <dbReference type="ARBA" id="ARBA00022801"/>
    </source>
</evidence>
<sequence>MRLFVALQPPVDVVEDLGEFLEPRRDVEGPRWSSPDGWHVTLAFAGAVPERVVEPLLDGVAAVAAGRAPVGLTVTGGGCFPDVARAKVLWAGVSDGGALAPLAAAVRSAVAVVGGAPDGGPFVPHVTLGRFGRAVDATRWVRVLDTYRGPSWVADEVVVVQSHLPRERGHRPRHEVLARCPLGG</sequence>
<keyword evidence="4" id="KW-1185">Reference proteome</keyword>
<feature type="active site" description="Proton donor" evidence="2">
    <location>
        <position position="39"/>
    </location>
</feature>
<feature type="short sequence motif" description="HXTX 1" evidence="2">
    <location>
        <begin position="39"/>
        <end position="42"/>
    </location>
</feature>
<feature type="active site" description="Proton acceptor" evidence="2">
    <location>
        <position position="125"/>
    </location>
</feature>
<dbReference type="EMBL" id="JAFDVD010000003">
    <property type="protein sequence ID" value="MBM6399112.1"/>
    <property type="molecule type" value="Genomic_DNA"/>
</dbReference>
<dbReference type="Gene3D" id="3.90.1140.10">
    <property type="entry name" value="Cyclic phosphodiesterase"/>
    <property type="match status" value="1"/>
</dbReference>
<gene>
    <name evidence="3" type="primary">thpR</name>
    <name evidence="3" type="ORF">JQN70_01775</name>
</gene>
<reference evidence="3" key="1">
    <citation type="submission" date="2021-02" db="EMBL/GenBank/DDBJ databases">
        <title>Phycicoccus sp. MQZ13P-5T, whole genome shotgun sequence.</title>
        <authorList>
            <person name="Tuo L."/>
        </authorList>
    </citation>
    <scope>NUCLEOTIDE SEQUENCE</scope>
    <source>
        <strain evidence="3">MQZ13P-5</strain>
    </source>
</reference>
<dbReference type="PANTHER" id="PTHR35561:SF1">
    <property type="entry name" value="RNA 2',3'-CYCLIC PHOSPHODIESTERASE"/>
    <property type="match status" value="1"/>
</dbReference>
<dbReference type="HAMAP" id="MF_01940">
    <property type="entry name" value="RNA_CPDase"/>
    <property type="match status" value="1"/>
</dbReference>
<keyword evidence="1 2" id="KW-0378">Hydrolase</keyword>
<organism evidence="3 4">
    <name type="scientific">Phycicoccus sonneratiae</name>
    <dbReference type="NCBI Taxonomy" id="2807628"/>
    <lineage>
        <taxon>Bacteria</taxon>
        <taxon>Bacillati</taxon>
        <taxon>Actinomycetota</taxon>
        <taxon>Actinomycetes</taxon>
        <taxon>Micrococcales</taxon>
        <taxon>Intrasporangiaceae</taxon>
        <taxon>Phycicoccus</taxon>
    </lineage>
</organism>